<dbReference type="Gene3D" id="3.40.50.720">
    <property type="entry name" value="NAD(P)-binding Rossmann-like Domain"/>
    <property type="match status" value="1"/>
</dbReference>
<dbReference type="AlphaFoldDB" id="A0A417Y010"/>
<dbReference type="PIRSF" id="PIRSF000103">
    <property type="entry name" value="HIBADH"/>
    <property type="match status" value="1"/>
</dbReference>
<dbReference type="RefSeq" id="WP_118926356.1">
    <property type="nucleotide sequence ID" value="NZ_QXGH01000020.1"/>
</dbReference>
<feature type="domain" description="NADPH-dependent reductive aminase-like C-terminal" evidence="4">
    <location>
        <begin position="182"/>
        <end position="291"/>
    </location>
</feature>
<dbReference type="GO" id="GO:0016491">
    <property type="term" value="F:oxidoreductase activity"/>
    <property type="evidence" value="ECO:0007669"/>
    <property type="project" value="UniProtKB-KW"/>
</dbReference>
<dbReference type="Pfam" id="PF21761">
    <property type="entry name" value="RedAm-like_C"/>
    <property type="match status" value="1"/>
</dbReference>
<dbReference type="SUPFAM" id="SSF51735">
    <property type="entry name" value="NAD(P)-binding Rossmann-fold domains"/>
    <property type="match status" value="1"/>
</dbReference>
<dbReference type="OrthoDB" id="5176214at2"/>
<evidence type="ECO:0000313" key="5">
    <source>
        <dbReference type="EMBL" id="RHW25945.1"/>
    </source>
</evidence>
<dbReference type="PANTHER" id="PTHR43580">
    <property type="entry name" value="OXIDOREDUCTASE GLYR1-RELATED"/>
    <property type="match status" value="1"/>
</dbReference>
<dbReference type="InterPro" id="IPR006115">
    <property type="entry name" value="6PGDH_NADP-bd"/>
</dbReference>
<dbReference type="InterPro" id="IPR013328">
    <property type="entry name" value="6PGD_dom2"/>
</dbReference>
<dbReference type="InterPro" id="IPR015815">
    <property type="entry name" value="HIBADH-related"/>
</dbReference>
<dbReference type="Pfam" id="PF03446">
    <property type="entry name" value="NAD_binding_2"/>
    <property type="match status" value="1"/>
</dbReference>
<evidence type="ECO:0000259" key="3">
    <source>
        <dbReference type="Pfam" id="PF03446"/>
    </source>
</evidence>
<evidence type="ECO:0000259" key="4">
    <source>
        <dbReference type="Pfam" id="PF21761"/>
    </source>
</evidence>
<evidence type="ECO:0000313" key="6">
    <source>
        <dbReference type="Proteomes" id="UP000283644"/>
    </source>
</evidence>
<dbReference type="Gene3D" id="1.10.1040.10">
    <property type="entry name" value="N-(1-d-carboxylethyl)-l-norvaline Dehydrogenase, domain 2"/>
    <property type="match status" value="1"/>
</dbReference>
<sequence>MSGFGGCQVSDVSVIGTGAMGTALVEALKASGADVTVWNRTKAKAEVLSGLRVHLAESVNVALMSSPLTIMSVSDHDVARILVEGAGQVLRGSVVASTSFVTADQAQEFEAVVSAAGGAYLDLEIAAGPRQVRARAGVFLVSGHRTAFEAHRERLERIGRVTYVNAAPASAYLSGMAVQLGFLPMAVGLLQGARIAESQDIPREVFRKGVLDFYQFHIEQLLDQIVAPPDRSEPVVEVPVDVMAAWAAEYGAALREMGIDPGMYDALHRLFTAASESGHGETDWTCIAEHVATR</sequence>
<keyword evidence="6" id="KW-1185">Reference proteome</keyword>
<comment type="caution">
    <text evidence="5">The sequence shown here is derived from an EMBL/GenBank/DDBJ whole genome shotgun (WGS) entry which is preliminary data.</text>
</comment>
<proteinExistence type="inferred from homology"/>
<accession>A0A417Y010</accession>
<protein>
    <submittedName>
        <fullName evidence="5">6-phosphogluconate dehydrogenase</fullName>
    </submittedName>
</protein>
<keyword evidence="2" id="KW-0560">Oxidoreductase</keyword>
<evidence type="ECO:0000256" key="2">
    <source>
        <dbReference type="ARBA" id="ARBA00023002"/>
    </source>
</evidence>
<reference evidence="5 6" key="1">
    <citation type="submission" date="2018-09" db="EMBL/GenBank/DDBJ databases">
        <title>Genome sequencing of Nocardioides immobilis CCTCC AB 2017083 for comparison to Nocardioides silvaticus.</title>
        <authorList>
            <person name="Li C."/>
            <person name="Wang G."/>
        </authorList>
    </citation>
    <scope>NUCLEOTIDE SEQUENCE [LARGE SCALE GENOMIC DNA]</scope>
    <source>
        <strain evidence="5 6">CCTCC AB 2017083</strain>
    </source>
</reference>
<dbReference type="InterPro" id="IPR036291">
    <property type="entry name" value="NAD(P)-bd_dom_sf"/>
</dbReference>
<dbReference type="PANTHER" id="PTHR43580:SF2">
    <property type="entry name" value="CYTOKINE-LIKE NUCLEAR FACTOR N-PAC"/>
    <property type="match status" value="1"/>
</dbReference>
<dbReference type="GO" id="GO:0050661">
    <property type="term" value="F:NADP binding"/>
    <property type="evidence" value="ECO:0007669"/>
    <property type="project" value="InterPro"/>
</dbReference>
<dbReference type="InterPro" id="IPR048666">
    <property type="entry name" value="RedAm-like_C"/>
</dbReference>
<organism evidence="5 6">
    <name type="scientific">Nocardioides immobilis</name>
    <dbReference type="NCBI Taxonomy" id="2049295"/>
    <lineage>
        <taxon>Bacteria</taxon>
        <taxon>Bacillati</taxon>
        <taxon>Actinomycetota</taxon>
        <taxon>Actinomycetes</taxon>
        <taxon>Propionibacteriales</taxon>
        <taxon>Nocardioidaceae</taxon>
        <taxon>Nocardioides</taxon>
    </lineage>
</organism>
<comment type="similarity">
    <text evidence="1">Belongs to the HIBADH-related family.</text>
</comment>
<gene>
    <name evidence="5" type="ORF">D0Z08_16560</name>
</gene>
<name>A0A417Y010_9ACTN</name>
<feature type="domain" description="6-phosphogluconate dehydrogenase NADP-binding" evidence="3">
    <location>
        <begin position="11"/>
        <end position="162"/>
    </location>
</feature>
<evidence type="ECO:0000256" key="1">
    <source>
        <dbReference type="ARBA" id="ARBA00009080"/>
    </source>
</evidence>
<dbReference type="InterPro" id="IPR051265">
    <property type="entry name" value="HIBADH-related_NP60_sf"/>
</dbReference>
<dbReference type="Proteomes" id="UP000283644">
    <property type="component" value="Unassembled WGS sequence"/>
</dbReference>
<dbReference type="EMBL" id="QXGH01000020">
    <property type="protein sequence ID" value="RHW25945.1"/>
    <property type="molecule type" value="Genomic_DNA"/>
</dbReference>